<dbReference type="InterPro" id="IPR003439">
    <property type="entry name" value="ABC_transporter-like_ATP-bd"/>
</dbReference>
<keyword evidence="8" id="KW-1185">Reference proteome</keyword>
<dbReference type="InterPro" id="IPR027417">
    <property type="entry name" value="P-loop_NTPase"/>
</dbReference>
<keyword evidence="4 7" id="KW-0067">ATP-binding</keyword>
<evidence type="ECO:0000256" key="4">
    <source>
        <dbReference type="ARBA" id="ARBA00022840"/>
    </source>
</evidence>
<evidence type="ECO:0000256" key="2">
    <source>
        <dbReference type="ARBA" id="ARBA00022448"/>
    </source>
</evidence>
<comment type="similarity">
    <text evidence="1">Belongs to the ABC transporter superfamily.</text>
</comment>
<keyword evidence="5" id="KW-0029">Amino-acid transport</keyword>
<gene>
    <name evidence="7" type="ORF">ACFPK2_11830</name>
</gene>
<dbReference type="PROSITE" id="PS50893">
    <property type="entry name" value="ABC_TRANSPORTER_2"/>
    <property type="match status" value="1"/>
</dbReference>
<evidence type="ECO:0000259" key="6">
    <source>
        <dbReference type="PROSITE" id="PS50893"/>
    </source>
</evidence>
<proteinExistence type="inferred from homology"/>
<name>A0ABW0F3E8_9HYPH</name>
<dbReference type="Proteomes" id="UP001595976">
    <property type="component" value="Unassembled WGS sequence"/>
</dbReference>
<feature type="domain" description="ABC transporter" evidence="6">
    <location>
        <begin position="2"/>
        <end position="236"/>
    </location>
</feature>
<accession>A0ABW0F3E8</accession>
<reference evidence="8" key="1">
    <citation type="journal article" date="2019" name="Int. J. Syst. Evol. Microbiol.">
        <title>The Global Catalogue of Microorganisms (GCM) 10K type strain sequencing project: providing services to taxonomists for standard genome sequencing and annotation.</title>
        <authorList>
            <consortium name="The Broad Institute Genomics Platform"/>
            <consortium name="The Broad Institute Genome Sequencing Center for Infectious Disease"/>
            <person name="Wu L."/>
            <person name="Ma J."/>
        </authorList>
    </citation>
    <scope>NUCLEOTIDE SEQUENCE [LARGE SCALE GENOMIC DNA]</scope>
    <source>
        <strain evidence="8">CGMCC 1.15643</strain>
    </source>
</reference>
<comment type="caution">
    <text evidence="7">The sequence shown here is derived from an EMBL/GenBank/DDBJ whole genome shotgun (WGS) entry which is preliminary data.</text>
</comment>
<dbReference type="InterPro" id="IPR017871">
    <property type="entry name" value="ABC_transporter-like_CS"/>
</dbReference>
<evidence type="ECO:0000256" key="3">
    <source>
        <dbReference type="ARBA" id="ARBA00022741"/>
    </source>
</evidence>
<organism evidence="7 8">
    <name type="scientific">Bosea minatitlanensis</name>
    <dbReference type="NCBI Taxonomy" id="128782"/>
    <lineage>
        <taxon>Bacteria</taxon>
        <taxon>Pseudomonadati</taxon>
        <taxon>Pseudomonadota</taxon>
        <taxon>Alphaproteobacteria</taxon>
        <taxon>Hyphomicrobiales</taxon>
        <taxon>Boseaceae</taxon>
        <taxon>Bosea</taxon>
    </lineage>
</organism>
<evidence type="ECO:0000313" key="7">
    <source>
        <dbReference type="EMBL" id="MFC5293677.1"/>
    </source>
</evidence>
<dbReference type="PANTHER" id="PTHR43820">
    <property type="entry name" value="HIGH-AFFINITY BRANCHED-CHAIN AMINO ACID TRANSPORT ATP-BINDING PROTEIN LIVF"/>
    <property type="match status" value="1"/>
</dbReference>
<dbReference type="InterPro" id="IPR052156">
    <property type="entry name" value="BCAA_Transport_ATP-bd_LivF"/>
</dbReference>
<dbReference type="PANTHER" id="PTHR43820:SF4">
    <property type="entry name" value="HIGH-AFFINITY BRANCHED-CHAIN AMINO ACID TRANSPORT ATP-BINDING PROTEIN LIVF"/>
    <property type="match status" value="1"/>
</dbReference>
<keyword evidence="3" id="KW-0547">Nucleotide-binding</keyword>
<keyword evidence="2" id="KW-0813">Transport</keyword>
<evidence type="ECO:0000256" key="5">
    <source>
        <dbReference type="ARBA" id="ARBA00022970"/>
    </source>
</evidence>
<evidence type="ECO:0000256" key="1">
    <source>
        <dbReference type="ARBA" id="ARBA00005417"/>
    </source>
</evidence>
<dbReference type="PROSITE" id="PS00211">
    <property type="entry name" value="ABC_TRANSPORTER_1"/>
    <property type="match status" value="1"/>
</dbReference>
<dbReference type="EMBL" id="JBHSLI010000004">
    <property type="protein sequence ID" value="MFC5293677.1"/>
    <property type="molecule type" value="Genomic_DNA"/>
</dbReference>
<dbReference type="GO" id="GO:0005524">
    <property type="term" value="F:ATP binding"/>
    <property type="evidence" value="ECO:0007669"/>
    <property type="project" value="UniProtKB-KW"/>
</dbReference>
<dbReference type="CDD" id="cd03224">
    <property type="entry name" value="ABC_TM1139_LivF_branched"/>
    <property type="match status" value="1"/>
</dbReference>
<protein>
    <submittedName>
        <fullName evidence="7">ABC transporter ATP-binding protein</fullName>
    </submittedName>
</protein>
<dbReference type="SUPFAM" id="SSF52540">
    <property type="entry name" value="P-loop containing nucleoside triphosphate hydrolases"/>
    <property type="match status" value="1"/>
</dbReference>
<dbReference type="RefSeq" id="WP_158444250.1">
    <property type="nucleotide sequence ID" value="NZ_JBHSLI010000004.1"/>
</dbReference>
<dbReference type="Gene3D" id="3.40.50.300">
    <property type="entry name" value="P-loop containing nucleotide triphosphate hydrolases"/>
    <property type="match status" value="1"/>
</dbReference>
<evidence type="ECO:0000313" key="8">
    <source>
        <dbReference type="Proteomes" id="UP001595976"/>
    </source>
</evidence>
<dbReference type="SMART" id="SM00382">
    <property type="entry name" value="AAA"/>
    <property type="match status" value="1"/>
</dbReference>
<dbReference type="Pfam" id="PF00005">
    <property type="entry name" value="ABC_tran"/>
    <property type="match status" value="1"/>
</dbReference>
<sequence>MLEVRDLKISYGQIEALKNVSIQVGRGEFVGVIGANGAGKTSLLMALSGAVRAGGGSVVFDGEEVTHLPQHLRVGRGIAIVPEGRQVLGPLTVMENLELGAYQRRAEARAVIARDRDMILDLFPILRQRARQLAATLSGGEQQMLAIGRALMSRPRLLLLDEPSFGLAPMVFAEILATLRRLHAEGLACLMVEQDAHVTLETTSRSYVFRTGQVIMEGSSSELREGGLVLVEESYLGSGEKSS</sequence>
<dbReference type="InterPro" id="IPR003593">
    <property type="entry name" value="AAA+_ATPase"/>
</dbReference>